<dbReference type="PANTHER" id="PTHR12869">
    <property type="entry name" value="SMALL SEVEN TRANSMEMBRANE DOMAIN-CONTAINING PROTEIN"/>
    <property type="match status" value="1"/>
</dbReference>
<sequence>MSLFHFVNCSISVFAPYYIISDGYKLSKNEGSTKLFFIAFFYYFTSQIVKLFALAFLSIGLMQSMTIFNIIFQEAGNFFDLIGLYYVLSHKQMHMFNIKSRVLSAGLSWGFCESVATNFFPFLVGGKSVDFSLKHIYRSISANTFLISNLSKTYLLYLWIKNVQNKKKVNSVNSLLIYFTFILPLMNKIILINEDIISSVIFIKLVALFFITLILFCCAKYIFNSQIEKVEVVKSNTSYSYDNDVYDNSEDNENDANKGLKKKNNKRKKSR</sequence>
<keyword evidence="3" id="KW-1003">Cell membrane</keyword>
<feature type="transmembrane region" description="Helical" evidence="12">
    <location>
        <begin position="100"/>
        <end position="120"/>
    </location>
</feature>
<gene>
    <name evidence="14" type="ORF">PCHAS_1205900</name>
    <name evidence="13" type="ORF">PCHCB_000313200</name>
</gene>
<keyword evidence="15" id="KW-1185">Reference proteome</keyword>
<accession>A0A077TQZ9</accession>
<dbReference type="OrthoDB" id="9993532at2759"/>
<keyword evidence="5" id="KW-0256">Endoplasmic reticulum</keyword>
<feature type="compositionally biased region" description="Acidic residues" evidence="11">
    <location>
        <begin position="244"/>
        <end position="254"/>
    </location>
</feature>
<evidence type="ECO:0000313" key="13">
    <source>
        <dbReference type="EMBL" id="SCN61766.1"/>
    </source>
</evidence>
<dbReference type="InterPro" id="IPR019164">
    <property type="entry name" value="TMEM147"/>
</dbReference>
<reference evidence="14" key="2">
    <citation type="submission" date="2014-05" db="EMBL/GenBank/DDBJ databases">
        <authorList>
            <person name="Aslett M.A."/>
            <person name="De Silva N."/>
        </authorList>
    </citation>
    <scope>NUCLEOTIDE SEQUENCE</scope>
    <source>
        <strain evidence="14">AS</strain>
    </source>
</reference>
<evidence type="ECO:0000256" key="6">
    <source>
        <dbReference type="ARBA" id="ARBA00022989"/>
    </source>
</evidence>
<evidence type="ECO:0000313" key="16">
    <source>
        <dbReference type="Proteomes" id="UP000195489"/>
    </source>
</evidence>
<dbReference type="PANTHER" id="PTHR12869:SF0">
    <property type="entry name" value="BOS COMPLEX SUBUNIT TMEM147"/>
    <property type="match status" value="1"/>
</dbReference>
<reference evidence="13 16" key="3">
    <citation type="submission" date="2016-08" db="EMBL/GenBank/DDBJ databases">
        <authorList>
            <consortium name="Pathogen Informatics"/>
        </authorList>
    </citation>
    <scope>NUCLEOTIDE SEQUENCE [LARGE SCALE GENOMIC DNA]</scope>
    <source>
        <strain evidence="14">AS</strain>
        <strain evidence="13 16">CB</strain>
    </source>
</reference>
<evidence type="ECO:0000256" key="1">
    <source>
        <dbReference type="ARBA" id="ARBA00004477"/>
    </source>
</evidence>
<dbReference type="GO" id="GO:0005886">
    <property type="term" value="C:plasma membrane"/>
    <property type="evidence" value="ECO:0007669"/>
    <property type="project" value="UniProtKB-SubCell"/>
</dbReference>
<evidence type="ECO:0000256" key="8">
    <source>
        <dbReference type="ARBA" id="ARBA00034739"/>
    </source>
</evidence>
<comment type="subcellular location">
    <subcellularLocation>
        <location evidence="2">Cell membrane</location>
        <topology evidence="2">Multi-pass membrane protein</topology>
    </subcellularLocation>
    <subcellularLocation>
        <location evidence="1">Endoplasmic reticulum membrane</location>
        <topology evidence="1">Multi-pass membrane protein</topology>
    </subcellularLocation>
</comment>
<evidence type="ECO:0000256" key="12">
    <source>
        <dbReference type="SAM" id="Phobius"/>
    </source>
</evidence>
<dbReference type="VEuPathDB" id="PlasmoDB:PCHAS_1205900"/>
<dbReference type="GO" id="GO:0005789">
    <property type="term" value="C:endoplasmic reticulum membrane"/>
    <property type="evidence" value="ECO:0007669"/>
    <property type="project" value="UniProtKB-SubCell"/>
</dbReference>
<dbReference type="KEGG" id="pcb:PCHAS_1205900"/>
<dbReference type="EMBL" id="LT608164">
    <property type="protein sequence ID" value="SCN61766.1"/>
    <property type="molecule type" value="Genomic_DNA"/>
</dbReference>
<keyword evidence="6 12" id="KW-1133">Transmembrane helix</keyword>
<feature type="transmembrane region" description="Helical" evidence="12">
    <location>
        <begin position="140"/>
        <end position="160"/>
    </location>
</feature>
<feature type="region of interest" description="Disordered" evidence="11">
    <location>
        <begin position="242"/>
        <end position="271"/>
    </location>
</feature>
<evidence type="ECO:0000256" key="10">
    <source>
        <dbReference type="ARBA" id="ARBA00034899"/>
    </source>
</evidence>
<evidence type="ECO:0000256" key="5">
    <source>
        <dbReference type="ARBA" id="ARBA00022824"/>
    </source>
</evidence>
<feature type="compositionally biased region" description="Basic residues" evidence="11">
    <location>
        <begin position="259"/>
        <end position="271"/>
    </location>
</feature>
<evidence type="ECO:0000256" key="9">
    <source>
        <dbReference type="ARBA" id="ARBA00034846"/>
    </source>
</evidence>
<feature type="transmembrane region" description="Helical" evidence="12">
    <location>
        <begin position="67"/>
        <end position="88"/>
    </location>
</feature>
<dbReference type="Pfam" id="PF09767">
    <property type="entry name" value="DUF2053"/>
    <property type="match status" value="1"/>
</dbReference>
<keyword evidence="7 12" id="KW-0472">Membrane</keyword>
<dbReference type="SMR" id="A0A077TQZ9"/>
<dbReference type="Proteomes" id="UP000195489">
    <property type="component" value="Chromosome 12"/>
</dbReference>
<feature type="transmembrane region" description="Helical" evidence="12">
    <location>
        <begin position="35"/>
        <end position="61"/>
    </location>
</feature>
<dbReference type="GeneID" id="3499378"/>
<proteinExistence type="inferred from homology"/>
<evidence type="ECO:0000256" key="11">
    <source>
        <dbReference type="SAM" id="MobiDB-lite"/>
    </source>
</evidence>
<dbReference type="EMBL" id="LK022889">
    <property type="protein sequence ID" value="VTZ69530.1"/>
    <property type="molecule type" value="Genomic_DNA"/>
</dbReference>
<feature type="transmembrane region" description="Helical" evidence="12">
    <location>
        <begin position="196"/>
        <end position="219"/>
    </location>
</feature>
<evidence type="ECO:0000313" key="15">
    <source>
        <dbReference type="Proteomes" id="UP000071118"/>
    </source>
</evidence>
<protein>
    <recommendedName>
        <fullName evidence="9">BOS complex subunit TMEM147</fullName>
    </recommendedName>
    <alternativeName>
        <fullName evidence="10">Transmembrane protein 147</fullName>
    </alternativeName>
</protein>
<organism evidence="13 16">
    <name type="scientific">Plasmodium chabaudi chabaudi</name>
    <dbReference type="NCBI Taxonomy" id="31271"/>
    <lineage>
        <taxon>Eukaryota</taxon>
        <taxon>Sar</taxon>
        <taxon>Alveolata</taxon>
        <taxon>Apicomplexa</taxon>
        <taxon>Aconoidasida</taxon>
        <taxon>Haemosporida</taxon>
        <taxon>Plasmodiidae</taxon>
        <taxon>Plasmodium</taxon>
        <taxon>Plasmodium (Vinckeia)</taxon>
    </lineage>
</organism>
<dbReference type="RefSeq" id="XP_016654169.1">
    <property type="nucleotide sequence ID" value="XM_016798800.1"/>
</dbReference>
<name>A0A077TQZ9_PLACU</name>
<evidence type="ECO:0000256" key="2">
    <source>
        <dbReference type="ARBA" id="ARBA00004651"/>
    </source>
</evidence>
<dbReference type="AlphaFoldDB" id="A0A077TQZ9"/>
<dbReference type="Proteomes" id="UP000071118">
    <property type="component" value="Chromosome 12"/>
</dbReference>
<feature type="transmembrane region" description="Helical" evidence="12">
    <location>
        <begin position="172"/>
        <end position="190"/>
    </location>
</feature>
<keyword evidence="4 12" id="KW-0812">Transmembrane</keyword>
<evidence type="ECO:0000256" key="7">
    <source>
        <dbReference type="ARBA" id="ARBA00023136"/>
    </source>
</evidence>
<comment type="similarity">
    <text evidence="8">Belongs to the TMEM147 family.</text>
</comment>
<reference evidence="14 15" key="1">
    <citation type="journal article" date="2014" name="BMC Biol.">
        <title>A comprehensive evaluation of rodent malaria parasite genomes and gene expression.</title>
        <authorList>
            <person name="Otto T.D."/>
            <person name="Bohme U."/>
            <person name="Jackson A.P."/>
            <person name="Hunt M."/>
            <person name="Franke-Fayard B."/>
            <person name="Hoeijmakers W.A."/>
            <person name="Religa A.A."/>
            <person name="Robertson L."/>
            <person name="Sanders M."/>
            <person name="Ogun S.A."/>
            <person name="Cunningham D."/>
            <person name="Erhart A."/>
            <person name="Billker O."/>
            <person name="Khan S.M."/>
            <person name="Stunnenberg H.G."/>
            <person name="Langhorne J."/>
            <person name="Holder A.A."/>
            <person name="Waters A.P."/>
            <person name="Newbold C.I."/>
            <person name="Pain A."/>
            <person name="Berriman M."/>
            <person name="Janse C.J."/>
        </authorList>
    </citation>
    <scope>NUCLEOTIDE SEQUENCE [LARGE SCALE GENOMIC DNA]</scope>
    <source>
        <strain evidence="14 15">AS</strain>
    </source>
</reference>
<evidence type="ECO:0000313" key="14">
    <source>
        <dbReference type="EMBL" id="VTZ69530.1"/>
    </source>
</evidence>
<evidence type="ECO:0000256" key="4">
    <source>
        <dbReference type="ARBA" id="ARBA00022692"/>
    </source>
</evidence>
<evidence type="ECO:0000256" key="3">
    <source>
        <dbReference type="ARBA" id="ARBA00022475"/>
    </source>
</evidence>